<dbReference type="RefSeq" id="WP_202858596.1">
    <property type="nucleotide sequence ID" value="NZ_JAEUGD010000066.1"/>
</dbReference>
<accession>A0A937G605</accession>
<keyword evidence="2" id="KW-1185">Reference proteome</keyword>
<comment type="caution">
    <text evidence="1">The sequence shown here is derived from an EMBL/GenBank/DDBJ whole genome shotgun (WGS) entry which is preliminary data.</text>
</comment>
<dbReference type="InterPro" id="IPR054249">
    <property type="entry name" value="DUF6976"/>
</dbReference>
<name>A0A937G605_9BACT</name>
<reference evidence="1" key="1">
    <citation type="submission" date="2021-01" db="EMBL/GenBank/DDBJ databases">
        <title>Fulvivirga kasyanovii gen. nov., sp nov., a novel member of the phylum Bacteroidetes isolated from seawater in a mussel farm.</title>
        <authorList>
            <person name="Zhao L.-H."/>
            <person name="Wang Z.-J."/>
        </authorList>
    </citation>
    <scope>NUCLEOTIDE SEQUENCE</scope>
    <source>
        <strain evidence="1">29W222</strain>
    </source>
</reference>
<sequence>MKAKIQENKLMDVKSTSKLIEEGKVLVLSGSEDLLNQLPHGNWIGATTPFFYLEQKINKESGRGYLMVSDFTDLIKSFSISVFDETSLKNVSTSGFENGFNFLVLPALRDIQFSFALNSSSYEKLFENPLIGLVAGVDLEEFTKGKLSKTFYGPSGESFTDNAVVLHAELPPEKVARLEIVNVFEPENDIFIEVEEDAFRVKNCLIDGKPTSLYEYIKEHNIDTSYPLVCDYAGATVNVSFQYLDDEKKEVVFYAPLFKGKKYTTSKKFDSYSESFRNRIESVLENEKNIVYNCNCILNYLYGELDKHDIGFSGATTFGEVAYVLLNQTFTYLAIDEQ</sequence>
<evidence type="ECO:0000313" key="2">
    <source>
        <dbReference type="Proteomes" id="UP000614216"/>
    </source>
</evidence>
<gene>
    <name evidence="1" type="ORF">JMN32_22330</name>
</gene>
<dbReference type="EMBL" id="JAEUGD010000066">
    <property type="protein sequence ID" value="MBL6449066.1"/>
    <property type="molecule type" value="Genomic_DNA"/>
</dbReference>
<dbReference type="Proteomes" id="UP000614216">
    <property type="component" value="Unassembled WGS sequence"/>
</dbReference>
<dbReference type="AlphaFoldDB" id="A0A937G605"/>
<dbReference type="Pfam" id="PF22396">
    <property type="entry name" value="DUF6976"/>
    <property type="match status" value="1"/>
</dbReference>
<protein>
    <submittedName>
        <fullName evidence="1">Uncharacterized protein</fullName>
    </submittedName>
</protein>
<organism evidence="1 2">
    <name type="scientific">Fulvivirga marina</name>
    <dbReference type="NCBI Taxonomy" id="2494733"/>
    <lineage>
        <taxon>Bacteria</taxon>
        <taxon>Pseudomonadati</taxon>
        <taxon>Bacteroidota</taxon>
        <taxon>Cytophagia</taxon>
        <taxon>Cytophagales</taxon>
        <taxon>Fulvivirgaceae</taxon>
        <taxon>Fulvivirga</taxon>
    </lineage>
</organism>
<proteinExistence type="predicted"/>
<evidence type="ECO:0000313" key="1">
    <source>
        <dbReference type="EMBL" id="MBL6449066.1"/>
    </source>
</evidence>